<feature type="domain" description="Lipoxygenase" evidence="3">
    <location>
        <begin position="141"/>
        <end position="602"/>
    </location>
</feature>
<dbReference type="InterPro" id="IPR036226">
    <property type="entry name" value="LipOase_C_sf"/>
</dbReference>
<dbReference type="PANTHER" id="PTHR11771">
    <property type="entry name" value="LIPOXYGENASE"/>
    <property type="match status" value="1"/>
</dbReference>
<dbReference type="RefSeq" id="WP_241542810.1">
    <property type="nucleotide sequence ID" value="NZ_CAWQWN010000001.1"/>
</dbReference>
<dbReference type="PRINTS" id="PR00087">
    <property type="entry name" value="LIPOXYGENASE"/>
</dbReference>
<dbReference type="GO" id="GO:0046872">
    <property type="term" value="F:metal ion binding"/>
    <property type="evidence" value="ECO:0007669"/>
    <property type="project" value="UniProtKB-KW"/>
</dbReference>
<dbReference type="Gene3D" id="1.20.245.10">
    <property type="entry name" value="Lipoxygenase-1, Domain 5"/>
    <property type="match status" value="1"/>
</dbReference>
<dbReference type="InterPro" id="IPR013819">
    <property type="entry name" value="LipOase_C"/>
</dbReference>
<dbReference type="Proteomes" id="UP000829116">
    <property type="component" value="Chromosome"/>
</dbReference>
<proteinExistence type="predicted"/>
<dbReference type="AlphaFoldDB" id="A0A9Q8V5C7"/>
<dbReference type="Pfam" id="PF00305">
    <property type="entry name" value="Lipoxygenase"/>
    <property type="match status" value="1"/>
</dbReference>
<dbReference type="GO" id="GO:0034440">
    <property type="term" value="P:lipid oxidation"/>
    <property type="evidence" value="ECO:0007669"/>
    <property type="project" value="InterPro"/>
</dbReference>
<dbReference type="InterPro" id="IPR000907">
    <property type="entry name" value="LipOase"/>
</dbReference>
<evidence type="ECO:0000256" key="1">
    <source>
        <dbReference type="ARBA" id="ARBA00022723"/>
    </source>
</evidence>
<dbReference type="Gene3D" id="3.10.450.60">
    <property type="match status" value="1"/>
</dbReference>
<dbReference type="SUPFAM" id="SSF48484">
    <property type="entry name" value="Lipoxigenase"/>
    <property type="match status" value="1"/>
</dbReference>
<dbReference type="PROSITE" id="PS51393">
    <property type="entry name" value="LIPOXYGENASE_3"/>
    <property type="match status" value="1"/>
</dbReference>
<name>A0A9Q8V5C7_9GAMM</name>
<protein>
    <recommendedName>
        <fullName evidence="3">Lipoxygenase domain-containing protein</fullName>
    </recommendedName>
</protein>
<evidence type="ECO:0000259" key="3">
    <source>
        <dbReference type="PROSITE" id="PS51393"/>
    </source>
</evidence>
<sequence length="602" mass="68886">MKNTDNDEYKWSTNIAPLIGIPMYDKPPGIDVPIELRPRAEYDINLELLVNKVQNNFKSVFNDILNNDNDKKIKINNLVDDLIHCYASLINNKNEVENEKIQSIWTNIINLIPKENKELGLDLYNNLFKIIVKPFVADYLHNDDLFAYQRIAGANPVALIGVSDLPSNFPLSNEQYQFVMGENDSLSNALKQNRIYMLNYSYLSGVVAEDGYTKPEGSPGTNPMPGYSYAAIALFSVSLETKELTAVAIQCGQDPDDNNEMFLATEDVNSDRYWAWQRAKYVIQAADESEHQLSTHLGLTHLLMEAFALATLRKLPKDHPLHRLLITHFEATNRINHNATLALLGEHQFVDMLFAAPLENMAKAVIDIRLSYDFKAHYFPEALKQRKVDDINAFPSYPYRDDGLLIWHAIKDWVREYINIYYVTSTELSLDKSFQAWVKDIIDNGKVKGFTQIKTKDELIDTLTMIIFTSSAQHAAVNYSQPGWLMYAPHTIGTMAYPKPTSVTGSTQKQWLDMLPKVYRASQKIIIYTLLGELYHGKLGEYIGLNYKLVFNDHEIIKKNGPLDKFRKNLANIQKIIQERNGKRPYPYEYLIPENIPASINI</sequence>
<evidence type="ECO:0000256" key="2">
    <source>
        <dbReference type="ARBA" id="ARBA00023002"/>
    </source>
</evidence>
<evidence type="ECO:0000313" key="4">
    <source>
        <dbReference type="EMBL" id="UNH32117.1"/>
    </source>
</evidence>
<gene>
    <name evidence="4" type="ORF">MNY72_07505</name>
</gene>
<accession>A0A9Q8V5C7</accession>
<organism evidence="4 5">
    <name type="scientific">Moellerella wisconsensis</name>
    <dbReference type="NCBI Taxonomy" id="158849"/>
    <lineage>
        <taxon>Bacteria</taxon>
        <taxon>Pseudomonadati</taxon>
        <taxon>Pseudomonadota</taxon>
        <taxon>Gammaproteobacteria</taxon>
        <taxon>Enterobacterales</taxon>
        <taxon>Morganellaceae</taxon>
        <taxon>Moellerella</taxon>
    </lineage>
</organism>
<reference evidence="4" key="1">
    <citation type="submission" date="2022-03" db="EMBL/GenBank/DDBJ databases">
        <title>ESBL-producing Moellerella wisconsensis and Escherichia marmotae isolated from wild game meat.</title>
        <authorList>
            <person name="Biggel M."/>
        </authorList>
    </citation>
    <scope>NUCLEOTIDE SEQUENCE</scope>
    <source>
        <strain evidence="4">W51</strain>
    </source>
</reference>
<dbReference type="GO" id="GO:0016702">
    <property type="term" value="F:oxidoreductase activity, acting on single donors with incorporation of molecular oxygen, incorporation of two atoms of oxygen"/>
    <property type="evidence" value="ECO:0007669"/>
    <property type="project" value="InterPro"/>
</dbReference>
<keyword evidence="2" id="KW-0560">Oxidoreductase</keyword>
<evidence type="ECO:0000313" key="5">
    <source>
        <dbReference type="Proteomes" id="UP000829116"/>
    </source>
</evidence>
<keyword evidence="1" id="KW-0479">Metal-binding</keyword>
<dbReference type="EMBL" id="CP093245">
    <property type="protein sequence ID" value="UNH32117.1"/>
    <property type="molecule type" value="Genomic_DNA"/>
</dbReference>